<accession>A0A2A4SX73</accession>
<keyword evidence="1" id="KW-0812">Transmembrane</keyword>
<reference evidence="3" key="1">
    <citation type="submission" date="2017-08" db="EMBL/GenBank/DDBJ databases">
        <title>A dynamic microbial community with high functional redundancy inhabits the cold, oxic subseafloor aquifer.</title>
        <authorList>
            <person name="Tully B.J."/>
            <person name="Wheat C.G."/>
            <person name="Glazer B.T."/>
            <person name="Huber J.A."/>
        </authorList>
    </citation>
    <scope>NUCLEOTIDE SEQUENCE [LARGE SCALE GENOMIC DNA]</scope>
</reference>
<evidence type="ECO:0000313" key="3">
    <source>
        <dbReference type="Proteomes" id="UP000218113"/>
    </source>
</evidence>
<feature type="transmembrane region" description="Helical" evidence="1">
    <location>
        <begin position="28"/>
        <end position="50"/>
    </location>
</feature>
<organism evidence="2 3">
    <name type="scientific">SAR324 cluster bacterium</name>
    <dbReference type="NCBI Taxonomy" id="2024889"/>
    <lineage>
        <taxon>Bacteria</taxon>
        <taxon>Deltaproteobacteria</taxon>
        <taxon>SAR324 cluster</taxon>
    </lineage>
</organism>
<feature type="non-terminal residue" evidence="2">
    <location>
        <position position="1"/>
    </location>
</feature>
<gene>
    <name evidence="2" type="ORF">COB67_10515</name>
</gene>
<evidence type="ECO:0000313" key="2">
    <source>
        <dbReference type="EMBL" id="PCI25878.1"/>
    </source>
</evidence>
<proteinExistence type="predicted"/>
<dbReference type="EMBL" id="NVSR01000108">
    <property type="protein sequence ID" value="PCI25878.1"/>
    <property type="molecule type" value="Genomic_DNA"/>
</dbReference>
<name>A0A2A4SX73_9DELT</name>
<keyword evidence="1" id="KW-1133">Transmembrane helix</keyword>
<comment type="caution">
    <text evidence="2">The sequence shown here is derived from an EMBL/GenBank/DDBJ whole genome shotgun (WGS) entry which is preliminary data.</text>
</comment>
<keyword evidence="1" id="KW-0472">Membrane</keyword>
<protein>
    <submittedName>
        <fullName evidence="2">Uncharacterized protein</fullName>
    </submittedName>
</protein>
<evidence type="ECO:0000256" key="1">
    <source>
        <dbReference type="SAM" id="Phobius"/>
    </source>
</evidence>
<dbReference type="AlphaFoldDB" id="A0A2A4SX73"/>
<dbReference type="Proteomes" id="UP000218113">
    <property type="component" value="Unassembled WGS sequence"/>
</dbReference>
<sequence>PEVRCILRAGIFLPLVNLIKQGDIMWEWGLFEIFLPIVGMIVACLVAFVVSDYACRDEVYGPVDLSEDFGFKAHEESVNFKV</sequence>